<organism evidence="2 3">
    <name type="scientific">Petrocella atlantisensis</name>
    <dbReference type="NCBI Taxonomy" id="2173034"/>
    <lineage>
        <taxon>Bacteria</taxon>
        <taxon>Bacillati</taxon>
        <taxon>Bacillota</taxon>
        <taxon>Clostridia</taxon>
        <taxon>Lachnospirales</taxon>
        <taxon>Vallitaleaceae</taxon>
        <taxon>Petrocella</taxon>
    </lineage>
</organism>
<dbReference type="OrthoDB" id="9788304at2"/>
<proteinExistence type="predicted"/>
<gene>
    <name evidence="2" type="ORF">PATL70BA_2842</name>
</gene>
<evidence type="ECO:0000313" key="3">
    <source>
        <dbReference type="Proteomes" id="UP000279029"/>
    </source>
</evidence>
<keyword evidence="1" id="KW-0175">Coiled coil</keyword>
<dbReference type="EMBL" id="LR130778">
    <property type="protein sequence ID" value="VDN48748.1"/>
    <property type="molecule type" value="Genomic_DNA"/>
</dbReference>
<accession>A0A3P7PIJ1</accession>
<protein>
    <recommendedName>
        <fullName evidence="4">Methyl-accepting chemotaxis protein</fullName>
    </recommendedName>
</protein>
<dbReference type="Proteomes" id="UP000279029">
    <property type="component" value="Chromosome"/>
</dbReference>
<evidence type="ECO:0008006" key="4">
    <source>
        <dbReference type="Google" id="ProtNLM"/>
    </source>
</evidence>
<dbReference type="KEGG" id="cbar:PATL70BA_2842"/>
<sequence length="151" mass="16602">MADFFSKLKKGIDKGTAIVSTKSSTMIEVNKLKSEISTTQKVKKETLLELGTKVFTLYQEGAFDIGQVQDLITSIGEADIKVAELEVQIAKIQEEEKTKLDEINAVTPEVEKTVQDVEVQVVEVVEVVEKASDQAEEVVEGTIDAAKDKIE</sequence>
<keyword evidence="3" id="KW-1185">Reference proteome</keyword>
<reference evidence="2 3" key="1">
    <citation type="submission" date="2018-09" db="EMBL/GenBank/DDBJ databases">
        <authorList>
            <person name="Postec A."/>
        </authorList>
    </citation>
    <scope>NUCLEOTIDE SEQUENCE [LARGE SCALE GENOMIC DNA]</scope>
    <source>
        <strain evidence="2">70B-A</strain>
    </source>
</reference>
<evidence type="ECO:0000256" key="1">
    <source>
        <dbReference type="SAM" id="Coils"/>
    </source>
</evidence>
<feature type="coiled-coil region" evidence="1">
    <location>
        <begin position="75"/>
        <end position="102"/>
    </location>
</feature>
<dbReference type="RefSeq" id="WP_125137836.1">
    <property type="nucleotide sequence ID" value="NZ_LR130778.1"/>
</dbReference>
<evidence type="ECO:0000313" key="2">
    <source>
        <dbReference type="EMBL" id="VDN48748.1"/>
    </source>
</evidence>
<dbReference type="AlphaFoldDB" id="A0A3P7PIJ1"/>
<name>A0A3P7PIJ1_9FIRM</name>